<comment type="similarity">
    <text evidence="7">Belongs to the FtsB family.</text>
</comment>
<feature type="topological domain" description="Cytoplasmic" evidence="7">
    <location>
        <begin position="1"/>
        <end position="5"/>
    </location>
</feature>
<feature type="coiled-coil region" evidence="7">
    <location>
        <begin position="31"/>
        <end position="72"/>
    </location>
</feature>
<keyword evidence="5 7" id="KW-0472">Membrane</keyword>
<protein>
    <recommendedName>
        <fullName evidence="7">Cell division protein FtsB</fullName>
    </recommendedName>
</protein>
<evidence type="ECO:0000256" key="7">
    <source>
        <dbReference type="HAMAP-Rule" id="MF_00599"/>
    </source>
</evidence>
<dbReference type="EMBL" id="JACXLD010000008">
    <property type="protein sequence ID" value="MBD2859942.1"/>
    <property type="molecule type" value="Genomic_DNA"/>
</dbReference>
<evidence type="ECO:0000256" key="2">
    <source>
        <dbReference type="ARBA" id="ARBA00022618"/>
    </source>
</evidence>
<evidence type="ECO:0000313" key="9">
    <source>
        <dbReference type="Proteomes" id="UP000610558"/>
    </source>
</evidence>
<dbReference type="RefSeq" id="WP_190766339.1">
    <property type="nucleotide sequence ID" value="NZ_JACXLD010000008.1"/>
</dbReference>
<dbReference type="Pfam" id="PF04977">
    <property type="entry name" value="DivIC"/>
    <property type="match status" value="1"/>
</dbReference>
<dbReference type="AlphaFoldDB" id="A0A927C4N4"/>
<sequence>MTRRRLLFLLLIMLAYLQYRLWFGPGSWEQVVSLNREIAHQQQENQKLQTRNDRLAGEVESLKTDLDSIEEKARNDMGLVKKGETFYRVVEPEK</sequence>
<dbReference type="HAMAP" id="MF_00599">
    <property type="entry name" value="FtsB"/>
    <property type="match status" value="1"/>
</dbReference>
<feature type="topological domain" description="Periplasmic" evidence="7">
    <location>
        <begin position="24"/>
        <end position="94"/>
    </location>
</feature>
<keyword evidence="1 7" id="KW-1003">Cell membrane</keyword>
<proteinExistence type="inferred from homology"/>
<comment type="caution">
    <text evidence="8">The sequence shown here is derived from an EMBL/GenBank/DDBJ whole genome shotgun (WGS) entry which is preliminary data.</text>
</comment>
<organism evidence="8 9">
    <name type="scientific">Spongiibacter pelagi</name>
    <dbReference type="NCBI Taxonomy" id="2760804"/>
    <lineage>
        <taxon>Bacteria</taxon>
        <taxon>Pseudomonadati</taxon>
        <taxon>Pseudomonadota</taxon>
        <taxon>Gammaproteobacteria</taxon>
        <taxon>Cellvibrionales</taxon>
        <taxon>Spongiibacteraceae</taxon>
        <taxon>Spongiibacter</taxon>
    </lineage>
</organism>
<keyword evidence="7" id="KW-0997">Cell inner membrane</keyword>
<evidence type="ECO:0000256" key="4">
    <source>
        <dbReference type="ARBA" id="ARBA00022989"/>
    </source>
</evidence>
<dbReference type="GO" id="GO:0030428">
    <property type="term" value="C:cell septum"/>
    <property type="evidence" value="ECO:0007669"/>
    <property type="project" value="TreeGrafter"/>
</dbReference>
<keyword evidence="4 7" id="KW-1133">Transmembrane helix</keyword>
<evidence type="ECO:0000256" key="3">
    <source>
        <dbReference type="ARBA" id="ARBA00022692"/>
    </source>
</evidence>
<keyword evidence="6 7" id="KW-0131">Cell cycle</keyword>
<accession>A0A927C4N4</accession>
<evidence type="ECO:0000256" key="6">
    <source>
        <dbReference type="ARBA" id="ARBA00023306"/>
    </source>
</evidence>
<evidence type="ECO:0000256" key="1">
    <source>
        <dbReference type="ARBA" id="ARBA00022475"/>
    </source>
</evidence>
<dbReference type="PANTHER" id="PTHR37485:SF1">
    <property type="entry name" value="CELL DIVISION PROTEIN FTSB"/>
    <property type="match status" value="1"/>
</dbReference>
<keyword evidence="7" id="KW-0175">Coiled coil</keyword>
<comment type="subunit">
    <text evidence="7">Part of a complex composed of FtsB, FtsL and FtsQ.</text>
</comment>
<evidence type="ECO:0000313" key="8">
    <source>
        <dbReference type="EMBL" id="MBD2859942.1"/>
    </source>
</evidence>
<dbReference type="GO" id="GO:0032153">
    <property type="term" value="C:cell division site"/>
    <property type="evidence" value="ECO:0007669"/>
    <property type="project" value="UniProtKB-UniRule"/>
</dbReference>
<dbReference type="InterPro" id="IPR023081">
    <property type="entry name" value="Cell_div_FtsB"/>
</dbReference>
<dbReference type="GO" id="GO:0043093">
    <property type="term" value="P:FtsZ-dependent cytokinesis"/>
    <property type="evidence" value="ECO:0007669"/>
    <property type="project" value="UniProtKB-UniRule"/>
</dbReference>
<dbReference type="InterPro" id="IPR007060">
    <property type="entry name" value="FtsL/DivIC"/>
</dbReference>
<dbReference type="GO" id="GO:0005886">
    <property type="term" value="C:plasma membrane"/>
    <property type="evidence" value="ECO:0007669"/>
    <property type="project" value="UniProtKB-SubCell"/>
</dbReference>
<keyword evidence="9" id="KW-1185">Reference proteome</keyword>
<comment type="function">
    <text evidence="7">Essential cell division protein. May link together the upstream cell division proteins, which are predominantly cytoplasmic, with the downstream cell division proteins, which are predominantly periplasmic.</text>
</comment>
<dbReference type="PANTHER" id="PTHR37485">
    <property type="entry name" value="CELL DIVISION PROTEIN FTSB"/>
    <property type="match status" value="1"/>
</dbReference>
<dbReference type="Proteomes" id="UP000610558">
    <property type="component" value="Unassembled WGS sequence"/>
</dbReference>
<dbReference type="NCBIfam" id="NF002058">
    <property type="entry name" value="PRK00888.1"/>
    <property type="match status" value="1"/>
</dbReference>
<reference evidence="8" key="1">
    <citation type="submission" date="2020-09" db="EMBL/GenBank/DDBJ databases">
        <authorList>
            <person name="Yoon J.-W."/>
        </authorList>
    </citation>
    <scope>NUCLEOTIDE SEQUENCE</scope>
    <source>
        <strain evidence="8">KMU-158</strain>
    </source>
</reference>
<comment type="subcellular location">
    <subcellularLocation>
        <location evidence="7">Cell inner membrane</location>
        <topology evidence="7">Single-pass type II membrane protein</topology>
    </subcellularLocation>
    <text evidence="7">Localizes to the division septum.</text>
</comment>
<evidence type="ECO:0000256" key="5">
    <source>
        <dbReference type="ARBA" id="ARBA00023136"/>
    </source>
</evidence>
<gene>
    <name evidence="7 8" type="primary">ftsB</name>
    <name evidence="8" type="ORF">IB286_13110</name>
</gene>
<keyword evidence="3 7" id="KW-0812">Transmembrane</keyword>
<keyword evidence="2 7" id="KW-0132">Cell division</keyword>
<name>A0A927C4N4_9GAMM</name>